<dbReference type="Proteomes" id="UP000222310">
    <property type="component" value="Unassembled WGS sequence"/>
</dbReference>
<gene>
    <name evidence="1" type="ORF">VF08_03820</name>
</gene>
<sequence length="75" mass="8813">MREHLNKWVLNPLQNHKFDSQQSTVNTQQSTINNQLSTLIPPSKFFFKHFFWLSIEQIKSLQSQTCGKSIDFTEA</sequence>
<comment type="caution">
    <text evidence="1">The sequence shown here is derived from an EMBL/GenBank/DDBJ whole genome shotgun (WGS) entry which is preliminary data.</text>
</comment>
<protein>
    <submittedName>
        <fullName evidence="1">Uncharacterized protein</fullName>
    </submittedName>
</protein>
<dbReference type="EMBL" id="LAHD01000006">
    <property type="protein sequence ID" value="PHK06612.1"/>
    <property type="molecule type" value="Genomic_DNA"/>
</dbReference>
<dbReference type="AlphaFoldDB" id="A0A9Q5ZG59"/>
<name>A0A9Q5ZG59_NOSLI</name>
<accession>A0A9Q5ZG59</accession>
<proteinExistence type="predicted"/>
<organism evidence="1 2">
    <name type="scientific">Nostoc linckia z8</name>
    <dbReference type="NCBI Taxonomy" id="1628746"/>
    <lineage>
        <taxon>Bacteria</taxon>
        <taxon>Bacillati</taxon>
        <taxon>Cyanobacteriota</taxon>
        <taxon>Cyanophyceae</taxon>
        <taxon>Nostocales</taxon>
        <taxon>Nostocaceae</taxon>
        <taxon>Nostoc</taxon>
    </lineage>
</organism>
<reference evidence="1 2" key="1">
    <citation type="submission" date="2015-02" db="EMBL/GenBank/DDBJ databases">
        <title>Nostoc linckia genome annotation.</title>
        <authorList>
            <person name="Zhou Z."/>
        </authorList>
    </citation>
    <scope>NUCLEOTIDE SEQUENCE [LARGE SCALE GENOMIC DNA]</scope>
    <source>
        <strain evidence="2">z8</strain>
    </source>
</reference>
<evidence type="ECO:0000313" key="1">
    <source>
        <dbReference type="EMBL" id="PHK06612.1"/>
    </source>
</evidence>
<evidence type="ECO:0000313" key="2">
    <source>
        <dbReference type="Proteomes" id="UP000222310"/>
    </source>
</evidence>